<dbReference type="OrthoDB" id="9779761at2"/>
<proteinExistence type="predicted"/>
<reference evidence="1 2" key="1">
    <citation type="submission" date="2019-01" db="EMBL/GenBank/DDBJ databases">
        <title>Draft genomes of a novel of Aminipila strains.</title>
        <authorList>
            <person name="Ma S."/>
        </authorList>
    </citation>
    <scope>NUCLEOTIDE SEQUENCE [LARGE SCALE GENOMIC DNA]</scope>
    <source>
        <strain evidence="2">JN-39</strain>
    </source>
</reference>
<evidence type="ECO:0000313" key="2">
    <source>
        <dbReference type="Proteomes" id="UP000287601"/>
    </source>
</evidence>
<dbReference type="Proteomes" id="UP000287601">
    <property type="component" value="Chromosome"/>
</dbReference>
<evidence type="ECO:0000313" key="1">
    <source>
        <dbReference type="EMBL" id="QAT43641.1"/>
    </source>
</evidence>
<dbReference type="EMBL" id="CP035281">
    <property type="protein sequence ID" value="QAT43641.1"/>
    <property type="molecule type" value="Genomic_DNA"/>
</dbReference>
<gene>
    <name evidence="1" type="ORF">EQM06_10645</name>
</gene>
<organism evidence="1 2">
    <name type="scientific">Aminipila luticellarii</name>
    <dbReference type="NCBI Taxonomy" id="2507160"/>
    <lineage>
        <taxon>Bacteria</taxon>
        <taxon>Bacillati</taxon>
        <taxon>Bacillota</taxon>
        <taxon>Clostridia</taxon>
        <taxon>Peptostreptococcales</taxon>
        <taxon>Anaerovoracaceae</taxon>
        <taxon>Aminipila</taxon>
    </lineage>
</organism>
<keyword evidence="2" id="KW-1185">Reference proteome</keyword>
<accession>A0A410PXG8</accession>
<name>A0A410PXG8_9FIRM</name>
<sequence>MKTESLLLSFLDDTPRLRQMYYDYKCFRSPKVRLDSLNFALKYIGSRNVSYKFLTDSNLREIIIQKQKMIFVYEYCLSQAFLSQLSPEENSVIVNLHPSIAHNDIDILIIYGKYSDEIENTLQVISDELEKASGLLVDLTALSIEEERDIAFLEKIKPHYIKIK</sequence>
<dbReference type="KEGG" id="amij:EQM06_10645"/>
<protein>
    <submittedName>
        <fullName evidence="1">Uncharacterized protein</fullName>
    </submittedName>
</protein>
<dbReference type="AlphaFoldDB" id="A0A410PXG8"/>
<dbReference type="RefSeq" id="WP_128746419.1">
    <property type="nucleotide sequence ID" value="NZ_CP035281.1"/>
</dbReference>